<feature type="region of interest" description="Disordered" evidence="1">
    <location>
        <begin position="175"/>
        <end position="223"/>
    </location>
</feature>
<accession>A0A8R1IIM0</accession>
<proteinExistence type="predicted"/>
<dbReference type="Gene3D" id="2.40.50.140">
    <property type="entry name" value="Nucleic acid-binding proteins"/>
    <property type="match status" value="1"/>
</dbReference>
<evidence type="ECO:0000256" key="1">
    <source>
        <dbReference type="SAM" id="MobiDB-lite"/>
    </source>
</evidence>
<sequence length="292" mass="32042">MTSIQISHEVFNKYHTNGKLRLSTGYVQECLEKQGYPGHDGIVQILKAKADHGEQSGNAFTYRIRVCDGIFLYNCLLSAEIDEQIQRDAENLVEGSIIAVTGLTVYNQGAGVKSSFLITGYKVLSRYHQVLSAPEVKARSHSGNPDEHLGYRPNIVIEDAWPEAEALSTDFQENMANPPAAKAPKRESGGDASARNRVAAPEPARARAAPPPTRKAPSRTEGGTIPIAMVTPYVNSIKIHGMVSRKEEIRSFPAKNTKVFNFELTDSNGDTIRCTAFNEAAELFYSTITENL</sequence>
<evidence type="ECO:0000313" key="3">
    <source>
        <dbReference type="Proteomes" id="UP000005237"/>
    </source>
</evidence>
<dbReference type="Proteomes" id="UP000005237">
    <property type="component" value="Unassembled WGS sequence"/>
</dbReference>
<keyword evidence="3" id="KW-1185">Reference proteome</keyword>
<dbReference type="AlphaFoldDB" id="A0A8R1IIM0"/>
<dbReference type="EnsemblMetazoa" id="CJA31170.1">
    <property type="protein sequence ID" value="CJA31170.1"/>
    <property type="gene ID" value="WBGene00207017"/>
</dbReference>
<organism evidence="2 3">
    <name type="scientific">Caenorhabditis japonica</name>
    <dbReference type="NCBI Taxonomy" id="281687"/>
    <lineage>
        <taxon>Eukaryota</taxon>
        <taxon>Metazoa</taxon>
        <taxon>Ecdysozoa</taxon>
        <taxon>Nematoda</taxon>
        <taxon>Chromadorea</taxon>
        <taxon>Rhabditida</taxon>
        <taxon>Rhabditina</taxon>
        <taxon>Rhabditomorpha</taxon>
        <taxon>Rhabditoidea</taxon>
        <taxon>Rhabditidae</taxon>
        <taxon>Peloderinae</taxon>
        <taxon>Caenorhabditis</taxon>
    </lineage>
</organism>
<name>A0A8R1IIM0_CAEJA</name>
<dbReference type="InterPro" id="IPR012340">
    <property type="entry name" value="NA-bd_OB-fold"/>
</dbReference>
<reference evidence="2" key="2">
    <citation type="submission" date="2022-06" db="UniProtKB">
        <authorList>
            <consortium name="EnsemblMetazoa"/>
        </authorList>
    </citation>
    <scope>IDENTIFICATION</scope>
    <source>
        <strain evidence="2">DF5081</strain>
    </source>
</reference>
<feature type="compositionally biased region" description="Low complexity" evidence="1">
    <location>
        <begin position="195"/>
        <end position="208"/>
    </location>
</feature>
<evidence type="ECO:0000313" key="2">
    <source>
        <dbReference type="EnsemblMetazoa" id="CJA31170.1"/>
    </source>
</evidence>
<dbReference type="SUPFAM" id="SSF50249">
    <property type="entry name" value="Nucleic acid-binding proteins"/>
    <property type="match status" value="1"/>
</dbReference>
<protein>
    <submittedName>
        <fullName evidence="2">Uncharacterized protein</fullName>
    </submittedName>
</protein>
<reference evidence="3" key="1">
    <citation type="submission" date="2010-08" db="EMBL/GenBank/DDBJ databases">
        <authorList>
            <consortium name="Caenorhabditis japonica Sequencing Consortium"/>
            <person name="Wilson R.K."/>
        </authorList>
    </citation>
    <scope>NUCLEOTIDE SEQUENCE [LARGE SCALE GENOMIC DNA]</scope>
    <source>
        <strain evidence="3">DF5081</strain>
    </source>
</reference>